<dbReference type="GO" id="GO:0006817">
    <property type="term" value="P:phosphate ion transport"/>
    <property type="evidence" value="ECO:0007669"/>
    <property type="project" value="UniProtKB-UniRule"/>
</dbReference>
<comment type="similarity">
    <text evidence="3 10">Belongs to the PstS family.</text>
</comment>
<comment type="function">
    <text evidence="1">Part of the ABC transporter complex PstSACB involved in phosphate import.</text>
</comment>
<organism evidence="12 13">
    <name type="scientific">Vulcanibacillus modesticaldus</name>
    <dbReference type="NCBI Taxonomy" id="337097"/>
    <lineage>
        <taxon>Bacteria</taxon>
        <taxon>Bacillati</taxon>
        <taxon>Bacillota</taxon>
        <taxon>Bacilli</taxon>
        <taxon>Bacillales</taxon>
        <taxon>Bacillaceae</taxon>
        <taxon>Vulcanibacillus</taxon>
    </lineage>
</organism>
<dbReference type="PROSITE" id="PS51257">
    <property type="entry name" value="PROKAR_LIPOPROTEIN"/>
    <property type="match status" value="1"/>
</dbReference>
<dbReference type="AlphaFoldDB" id="A0A1D2YSX4"/>
<dbReference type="FunFam" id="3.40.190.10:FF:000156">
    <property type="entry name" value="Phosphate ABC transporter, phosphate-binding protein"/>
    <property type="match status" value="1"/>
</dbReference>
<keyword evidence="9 10" id="KW-0449">Lipoprotein</keyword>
<dbReference type="CDD" id="cd13654">
    <property type="entry name" value="PBP2_phosphate_like_2"/>
    <property type="match status" value="1"/>
</dbReference>
<evidence type="ECO:0000256" key="9">
    <source>
        <dbReference type="ARBA" id="ARBA00023288"/>
    </source>
</evidence>
<sequence length="309" mass="34355">MKKLALFFIMATLILVLTACGNQEDSVDGGLSGIVKIDGSSTVFPITEAVAEEFQIANNKVQVTVGVSGTGGGFKKFTIGETDINDASRPIKDSEIAKTKENNINYLELPVAYDGLSVVVNKENDWVDYLTIDELKKIWEPNSQITKWSQVRPGWPDEEIKLYGPGTDSGTFDYFTEEIIGESGASRSDYTASEDDNVLVKGIEGDKYSLGYFGFAYYVENKERMKVVPIDAGNGPIVPTLKTINDGSYSPLSRPLFIYVNTESLKRPEVYEFVKFYMENAQLAEEVGYVRLPQNQYDENLQAIAAYQQ</sequence>
<gene>
    <name evidence="12" type="ORF">BHF71_03475</name>
</gene>
<dbReference type="InterPro" id="IPR011862">
    <property type="entry name" value="Phos-bd"/>
</dbReference>
<dbReference type="STRING" id="337097.BHF71_03475"/>
<feature type="signal peptide" evidence="10">
    <location>
        <begin position="1"/>
        <end position="19"/>
    </location>
</feature>
<keyword evidence="7 10" id="KW-0732">Signal</keyword>
<keyword evidence="8 10" id="KW-0564">Palmitate</keyword>
<keyword evidence="10" id="KW-0472">Membrane</keyword>
<dbReference type="GO" id="GO:0042301">
    <property type="term" value="F:phosphate ion binding"/>
    <property type="evidence" value="ECO:0007669"/>
    <property type="project" value="UniProtKB-UniRule"/>
</dbReference>
<evidence type="ECO:0000256" key="6">
    <source>
        <dbReference type="ARBA" id="ARBA00022592"/>
    </source>
</evidence>
<dbReference type="Proteomes" id="UP000243739">
    <property type="component" value="Unassembled WGS sequence"/>
</dbReference>
<evidence type="ECO:0000256" key="5">
    <source>
        <dbReference type="ARBA" id="ARBA00022448"/>
    </source>
</evidence>
<evidence type="ECO:0000256" key="2">
    <source>
        <dbReference type="ARBA" id="ARBA00004193"/>
    </source>
</evidence>
<keyword evidence="6 10" id="KW-0592">Phosphate transport</keyword>
<dbReference type="InterPro" id="IPR050811">
    <property type="entry name" value="Phosphate_ABC_transporter"/>
</dbReference>
<dbReference type="Pfam" id="PF12849">
    <property type="entry name" value="PBP_like_2"/>
    <property type="match status" value="1"/>
</dbReference>
<comment type="caution">
    <text evidence="12">The sequence shown here is derived from an EMBL/GenBank/DDBJ whole genome shotgun (WGS) entry which is preliminary data.</text>
</comment>
<dbReference type="InterPro" id="IPR024370">
    <property type="entry name" value="PBP_domain"/>
</dbReference>
<evidence type="ECO:0000256" key="7">
    <source>
        <dbReference type="ARBA" id="ARBA00022729"/>
    </source>
</evidence>
<evidence type="ECO:0000256" key="4">
    <source>
        <dbReference type="ARBA" id="ARBA00011529"/>
    </source>
</evidence>
<dbReference type="RefSeq" id="WP_069657392.1">
    <property type="nucleotide sequence ID" value="NZ_MIJF01000056.1"/>
</dbReference>
<evidence type="ECO:0000256" key="10">
    <source>
        <dbReference type="RuleBase" id="RU367119"/>
    </source>
</evidence>
<dbReference type="OrthoDB" id="9790048at2"/>
<dbReference type="SUPFAM" id="SSF53850">
    <property type="entry name" value="Periplasmic binding protein-like II"/>
    <property type="match status" value="1"/>
</dbReference>
<accession>A0A1D2YSX4</accession>
<comment type="subunit">
    <text evidence="4 10">The complex is composed of two ATP-binding proteins (PstB), two transmembrane proteins (PstC and PstA) and a solute-binding protein (PstS).</text>
</comment>
<keyword evidence="5 10" id="KW-0813">Transport</keyword>
<name>A0A1D2YSX4_9BACI</name>
<comment type="subcellular location">
    <subcellularLocation>
        <location evidence="2 10">Cell membrane</location>
        <topology evidence="2 10">Lipid-anchor</topology>
    </subcellularLocation>
</comment>
<dbReference type="GO" id="GO:0005886">
    <property type="term" value="C:plasma membrane"/>
    <property type="evidence" value="ECO:0007669"/>
    <property type="project" value="UniProtKB-SubCell"/>
</dbReference>
<evidence type="ECO:0000256" key="8">
    <source>
        <dbReference type="ARBA" id="ARBA00023139"/>
    </source>
</evidence>
<protein>
    <recommendedName>
        <fullName evidence="10">Phosphate-binding protein</fullName>
    </recommendedName>
</protein>
<evidence type="ECO:0000256" key="3">
    <source>
        <dbReference type="ARBA" id="ARBA00008725"/>
    </source>
</evidence>
<evidence type="ECO:0000256" key="1">
    <source>
        <dbReference type="ARBA" id="ARBA00002841"/>
    </source>
</evidence>
<proteinExistence type="inferred from homology"/>
<dbReference type="EMBL" id="MIJF01000056">
    <property type="protein sequence ID" value="OEF98092.1"/>
    <property type="molecule type" value="Genomic_DNA"/>
</dbReference>
<evidence type="ECO:0000313" key="12">
    <source>
        <dbReference type="EMBL" id="OEF98092.1"/>
    </source>
</evidence>
<dbReference type="NCBIfam" id="TIGR02136">
    <property type="entry name" value="ptsS_2"/>
    <property type="match status" value="1"/>
</dbReference>
<keyword evidence="10" id="KW-1003">Cell membrane</keyword>
<dbReference type="Gene3D" id="3.40.190.10">
    <property type="entry name" value="Periplasmic binding protein-like II"/>
    <property type="match status" value="2"/>
</dbReference>
<comment type="function">
    <text evidence="10">Involved in the system for phosphate transport across the cytoplasmic membrane.</text>
</comment>
<keyword evidence="13" id="KW-1185">Reference proteome</keyword>
<evidence type="ECO:0000313" key="13">
    <source>
        <dbReference type="Proteomes" id="UP000243739"/>
    </source>
</evidence>
<dbReference type="PANTHER" id="PTHR30570:SF1">
    <property type="entry name" value="PHOSPHATE-BINDING PROTEIN PSTS"/>
    <property type="match status" value="1"/>
</dbReference>
<dbReference type="PANTHER" id="PTHR30570">
    <property type="entry name" value="PERIPLASMIC PHOSPHATE BINDING COMPONENT OF PHOSPHATE ABC TRANSPORTER"/>
    <property type="match status" value="1"/>
</dbReference>
<feature type="chain" id="PRO_5039745437" description="Phosphate-binding protein" evidence="10">
    <location>
        <begin position="20"/>
        <end position="309"/>
    </location>
</feature>
<reference evidence="12 13" key="1">
    <citation type="submission" date="2016-09" db="EMBL/GenBank/DDBJ databases">
        <title>Draft genome sequence for the type strain of Vulcanibacillus modesticaldus BR, a strictly anaerobic, moderately thermophilic, and nitrate-reducing bacterium from deep sea-hydrothermal vents of the Mid-Atlantic Ridge.</title>
        <authorList>
            <person name="Abin C.A."/>
            <person name="Hollibaugh J.T."/>
        </authorList>
    </citation>
    <scope>NUCLEOTIDE SEQUENCE [LARGE SCALE GENOMIC DNA]</scope>
    <source>
        <strain evidence="12 13">BR</strain>
    </source>
</reference>
<feature type="domain" description="PBP" evidence="11">
    <location>
        <begin position="32"/>
        <end position="278"/>
    </location>
</feature>
<evidence type="ECO:0000259" key="11">
    <source>
        <dbReference type="Pfam" id="PF12849"/>
    </source>
</evidence>